<dbReference type="Proteomes" id="UP000270094">
    <property type="component" value="Unassembled WGS sequence"/>
</dbReference>
<name>A0A3P7IRC1_STRVU</name>
<proteinExistence type="predicted"/>
<feature type="region of interest" description="Disordered" evidence="1">
    <location>
        <begin position="80"/>
        <end position="135"/>
    </location>
</feature>
<accession>A0A3P7IRC1</accession>
<gene>
    <name evidence="2" type="ORF">SVUK_LOCUS5391</name>
</gene>
<dbReference type="OrthoDB" id="5849815at2759"/>
<keyword evidence="3" id="KW-1185">Reference proteome</keyword>
<evidence type="ECO:0000313" key="3">
    <source>
        <dbReference type="Proteomes" id="UP000270094"/>
    </source>
</evidence>
<dbReference type="EMBL" id="UYYB01015882">
    <property type="protein sequence ID" value="VDM70393.1"/>
    <property type="molecule type" value="Genomic_DNA"/>
</dbReference>
<dbReference type="AlphaFoldDB" id="A0A3P7IRC1"/>
<organism evidence="2 3">
    <name type="scientific">Strongylus vulgaris</name>
    <name type="common">Blood worm</name>
    <dbReference type="NCBI Taxonomy" id="40348"/>
    <lineage>
        <taxon>Eukaryota</taxon>
        <taxon>Metazoa</taxon>
        <taxon>Ecdysozoa</taxon>
        <taxon>Nematoda</taxon>
        <taxon>Chromadorea</taxon>
        <taxon>Rhabditida</taxon>
        <taxon>Rhabditina</taxon>
        <taxon>Rhabditomorpha</taxon>
        <taxon>Strongyloidea</taxon>
        <taxon>Strongylidae</taxon>
        <taxon>Strongylus</taxon>
    </lineage>
</organism>
<feature type="compositionally biased region" description="Basic and acidic residues" evidence="1">
    <location>
        <begin position="112"/>
        <end position="122"/>
    </location>
</feature>
<reference evidence="2 3" key="1">
    <citation type="submission" date="2018-11" db="EMBL/GenBank/DDBJ databases">
        <authorList>
            <consortium name="Pathogen Informatics"/>
        </authorList>
    </citation>
    <scope>NUCLEOTIDE SEQUENCE [LARGE SCALE GENOMIC DNA]</scope>
</reference>
<evidence type="ECO:0000256" key="1">
    <source>
        <dbReference type="SAM" id="MobiDB-lite"/>
    </source>
</evidence>
<sequence length="135" mass="15614">MGVESDSDSDSSIDSYFKVRVEMPKYSDIEVPRWRKLTPEELVDMTRHPDSCDCCTSTRLETLVARKHLRLAKEERLYFEGKRREMPSVDSDDDSEVEGGDLNPLLKCTLNESERALYDRSPHIPSGREPPQRPR</sequence>
<protein>
    <submittedName>
        <fullName evidence="2">Uncharacterized protein</fullName>
    </submittedName>
</protein>
<evidence type="ECO:0000313" key="2">
    <source>
        <dbReference type="EMBL" id="VDM70393.1"/>
    </source>
</evidence>
<feature type="compositionally biased region" description="Acidic residues" evidence="1">
    <location>
        <begin position="90"/>
        <end position="99"/>
    </location>
</feature>